<dbReference type="Pfam" id="PF00071">
    <property type="entry name" value="Ras"/>
    <property type="match status" value="1"/>
</dbReference>
<organism evidence="4 5">
    <name type="scientific">Grifola frondosa</name>
    <name type="common">Maitake</name>
    <name type="synonym">Polyporus frondosus</name>
    <dbReference type="NCBI Taxonomy" id="5627"/>
    <lineage>
        <taxon>Eukaryota</taxon>
        <taxon>Fungi</taxon>
        <taxon>Dikarya</taxon>
        <taxon>Basidiomycota</taxon>
        <taxon>Agaricomycotina</taxon>
        <taxon>Agaricomycetes</taxon>
        <taxon>Polyporales</taxon>
        <taxon>Grifolaceae</taxon>
        <taxon>Grifola</taxon>
    </lineage>
</organism>
<dbReference type="GO" id="GO:0005525">
    <property type="term" value="F:GTP binding"/>
    <property type="evidence" value="ECO:0007669"/>
    <property type="project" value="UniProtKB-KW"/>
</dbReference>
<feature type="compositionally biased region" description="Basic and acidic residues" evidence="3">
    <location>
        <begin position="384"/>
        <end position="405"/>
    </location>
</feature>
<dbReference type="PANTHER" id="PTHR24072">
    <property type="entry name" value="RHO FAMILY GTPASE"/>
    <property type="match status" value="1"/>
</dbReference>
<comment type="caution">
    <text evidence="4">The sequence shown here is derived from an EMBL/GenBank/DDBJ whole genome shotgun (WGS) entry which is preliminary data.</text>
</comment>
<evidence type="ECO:0000313" key="5">
    <source>
        <dbReference type="Proteomes" id="UP000092993"/>
    </source>
</evidence>
<evidence type="ECO:0000256" key="2">
    <source>
        <dbReference type="ARBA" id="ARBA00023134"/>
    </source>
</evidence>
<gene>
    <name evidence="4" type="primary">rho2</name>
    <name evidence="4" type="ORF">A0H81_05673</name>
</gene>
<dbReference type="AlphaFoldDB" id="A0A1C7MDW9"/>
<reference evidence="4 5" key="1">
    <citation type="submission" date="2016-03" db="EMBL/GenBank/DDBJ databases">
        <title>Whole genome sequencing of Grifola frondosa 9006-11.</title>
        <authorList>
            <person name="Min B."/>
            <person name="Park H."/>
            <person name="Kim J.-G."/>
            <person name="Cho H."/>
            <person name="Oh Y.-L."/>
            <person name="Kong W.-S."/>
            <person name="Choi I.-G."/>
        </authorList>
    </citation>
    <scope>NUCLEOTIDE SEQUENCE [LARGE SCALE GENOMIC DNA]</scope>
    <source>
        <strain evidence="4 5">9006-11</strain>
    </source>
</reference>
<evidence type="ECO:0000313" key="4">
    <source>
        <dbReference type="EMBL" id="OBZ74589.1"/>
    </source>
</evidence>
<feature type="region of interest" description="Disordered" evidence="3">
    <location>
        <begin position="312"/>
        <end position="338"/>
    </location>
</feature>
<protein>
    <submittedName>
        <fullName evidence="4">GTP-binding protein rho2</fullName>
    </submittedName>
</protein>
<dbReference type="InterPro" id="IPR003578">
    <property type="entry name" value="Small_GTPase_Rho"/>
</dbReference>
<dbReference type="STRING" id="5627.A0A1C7MDW9"/>
<dbReference type="SMART" id="SM00174">
    <property type="entry name" value="RHO"/>
    <property type="match status" value="1"/>
</dbReference>
<dbReference type="EMBL" id="LUGG01000005">
    <property type="protein sequence ID" value="OBZ74589.1"/>
    <property type="molecule type" value="Genomic_DNA"/>
</dbReference>
<dbReference type="InterPro" id="IPR001806">
    <property type="entry name" value="Small_GTPase"/>
</dbReference>
<dbReference type="OrthoDB" id="8830751at2759"/>
<dbReference type="Gene3D" id="3.40.50.300">
    <property type="entry name" value="P-loop containing nucleotide triphosphate hydrolases"/>
    <property type="match status" value="1"/>
</dbReference>
<dbReference type="InterPro" id="IPR027417">
    <property type="entry name" value="P-loop_NTPase"/>
</dbReference>
<keyword evidence="5" id="KW-1185">Reference proteome</keyword>
<sequence length="405" mass="44894">MSSVPRLLGFMCSPDCVRIAAKKEIRAITAESYSKSHVILIAFGIDTPDSLDKSASRCVLSLARRVRACVLTALQWIEEVRSICGPTIPVILSDCKSDLRPPPADRRAHRLPNANQYVTREQAERVAQAIGARAYKECSALKIEGVDDVFEAATRASMLMREGVPRTLTGGNSSQYPAMLEHLKPQIDIDEHGDGPTDSSTCISTPRSILSDFDFSGELETQVGRGHIGRDLEDDIMYSEVPEETSMYDKHVSEDSENNSESYSFISLPGNKVKMRPRNAYGTLNHLNAHVVMHRHGPKRSPAGFKELRKQWRQTKKEADEAGFAPSLAPSSHDVNGDARLRTTTQNMKAPAATMSLTSPLPPVPLFAPITEQRSADYGAHSVALERETDRGMDREREERVIYPY</sequence>
<dbReference type="Proteomes" id="UP000092993">
    <property type="component" value="Unassembled WGS sequence"/>
</dbReference>
<dbReference type="GO" id="GO:0007264">
    <property type="term" value="P:small GTPase-mediated signal transduction"/>
    <property type="evidence" value="ECO:0007669"/>
    <property type="project" value="InterPro"/>
</dbReference>
<keyword evidence="1" id="KW-0547">Nucleotide-binding</keyword>
<name>A0A1C7MDW9_GRIFR</name>
<feature type="region of interest" description="Disordered" evidence="3">
    <location>
        <begin position="382"/>
        <end position="405"/>
    </location>
</feature>
<dbReference type="PROSITE" id="PS51419">
    <property type="entry name" value="RAB"/>
    <property type="match status" value="1"/>
</dbReference>
<accession>A0A1C7MDW9</accession>
<dbReference type="SUPFAM" id="SSF52540">
    <property type="entry name" value="P-loop containing nucleoside triphosphate hydrolases"/>
    <property type="match status" value="1"/>
</dbReference>
<evidence type="ECO:0000256" key="3">
    <source>
        <dbReference type="SAM" id="MobiDB-lite"/>
    </source>
</evidence>
<dbReference type="GO" id="GO:0003924">
    <property type="term" value="F:GTPase activity"/>
    <property type="evidence" value="ECO:0007669"/>
    <property type="project" value="InterPro"/>
</dbReference>
<keyword evidence="2" id="KW-0342">GTP-binding</keyword>
<proteinExistence type="predicted"/>
<evidence type="ECO:0000256" key="1">
    <source>
        <dbReference type="ARBA" id="ARBA00022741"/>
    </source>
</evidence>